<dbReference type="KEGG" id="abs:AZOBR_p120070"/>
<dbReference type="Proteomes" id="UP000007319">
    <property type="component" value="Plasmid AZOBR_p1"/>
</dbReference>
<accession>A0A9P1JTZ2</accession>
<keyword evidence="1" id="KW-0614">Plasmid</keyword>
<organism evidence="1 2">
    <name type="scientific">Azospirillum baldaniorum</name>
    <dbReference type="NCBI Taxonomy" id="1064539"/>
    <lineage>
        <taxon>Bacteria</taxon>
        <taxon>Pseudomonadati</taxon>
        <taxon>Pseudomonadota</taxon>
        <taxon>Alphaproteobacteria</taxon>
        <taxon>Rhodospirillales</taxon>
        <taxon>Azospirillaceae</taxon>
        <taxon>Azospirillum</taxon>
    </lineage>
</organism>
<dbReference type="EMBL" id="HE577328">
    <property type="protein sequence ID" value="CCC99752.1"/>
    <property type="molecule type" value="Genomic_DNA"/>
</dbReference>
<name>A0A9P1JTZ2_9PROT</name>
<proteinExistence type="predicted"/>
<reference evidence="1 2" key="1">
    <citation type="journal article" date="2011" name="PLoS Genet.">
        <title>Azospirillum genomes reveal transition of bacteria from aquatic to terrestrial environments.</title>
        <authorList>
            <person name="Wisniewski-Dye F."/>
            <person name="Borziak K."/>
            <person name="Khalsa-Moyers G."/>
            <person name="Alexandre G."/>
            <person name="Sukharnikov L.O."/>
            <person name="Wuichet K."/>
            <person name="Hurst G.B."/>
            <person name="McDonald W.H."/>
            <person name="Robertson J.S."/>
            <person name="Barbe V."/>
            <person name="Calteau A."/>
            <person name="Rouy Z."/>
            <person name="Mangenot S."/>
            <person name="Prigent-Combaret C."/>
            <person name="Normand P."/>
            <person name="Boyer M."/>
            <person name="Siguier P."/>
            <person name="Dessaux Y."/>
            <person name="Elmerich C."/>
            <person name="Condemine G."/>
            <person name="Krishnen G."/>
            <person name="Kennedy I."/>
            <person name="Paterson A.H."/>
            <person name="Gonzalez V."/>
            <person name="Mavingui P."/>
            <person name="Zhulin I.B."/>
        </authorList>
    </citation>
    <scope>NUCLEOTIDE SEQUENCE [LARGE SCALE GENOMIC DNA]</scope>
    <source>
        <strain evidence="1 2">Sp245</strain>
    </source>
</reference>
<gene>
    <name evidence="1" type="ORF">AZOBR_p120070</name>
</gene>
<dbReference type="AlphaFoldDB" id="A0A9P1JTZ2"/>
<evidence type="ECO:0000313" key="1">
    <source>
        <dbReference type="EMBL" id="CCC99752.1"/>
    </source>
</evidence>
<geneLocation type="plasmid" evidence="1 2">
    <name>AZOBR_p1</name>
</geneLocation>
<evidence type="ECO:0000313" key="2">
    <source>
        <dbReference type="Proteomes" id="UP000007319"/>
    </source>
</evidence>
<keyword evidence="2" id="KW-1185">Reference proteome</keyword>
<sequence>MVTGAMSEAGGRGVVLKETNSFYGLRRCSVFNACCSTLKVNT</sequence>
<protein>
    <submittedName>
        <fullName evidence="1">Uncharacterized protein</fullName>
    </submittedName>
</protein>